<evidence type="ECO:0000313" key="3">
    <source>
        <dbReference type="Proteomes" id="UP000198940"/>
    </source>
</evidence>
<reference evidence="2 3" key="1">
    <citation type="submission" date="2016-10" db="EMBL/GenBank/DDBJ databases">
        <authorList>
            <person name="Varghese N."/>
            <person name="Submissions S."/>
        </authorList>
    </citation>
    <scope>NUCLEOTIDE SEQUENCE [LARGE SCALE GENOMIC DNA]</scope>
    <source>
        <strain evidence="2 3">DSM 26351</strain>
    </source>
</reference>
<name>A0A1I1L0B8_9FLAO</name>
<evidence type="ECO:0000256" key="1">
    <source>
        <dbReference type="SAM" id="MobiDB-lite"/>
    </source>
</evidence>
<dbReference type="Gene3D" id="2.180.10.10">
    <property type="entry name" value="RHS repeat-associated core"/>
    <property type="match status" value="1"/>
</dbReference>
<accession>A0A1I1L0B8</accession>
<dbReference type="NCBIfam" id="TIGR03696">
    <property type="entry name" value="Rhs_assc_core"/>
    <property type="match status" value="1"/>
</dbReference>
<protein>
    <submittedName>
        <fullName evidence="2">RHS repeat-associated core domain-containing protein</fullName>
    </submittedName>
</protein>
<dbReference type="Proteomes" id="UP000198940">
    <property type="component" value="Unassembled WGS sequence"/>
</dbReference>
<dbReference type="PANTHER" id="PTHR32305">
    <property type="match status" value="1"/>
</dbReference>
<proteinExistence type="predicted"/>
<keyword evidence="3" id="KW-1185">Reference proteome</keyword>
<dbReference type="InterPro" id="IPR050708">
    <property type="entry name" value="T6SS_VgrG/RHS"/>
</dbReference>
<sequence length="703" mass="77131">ITTITGYDGKGRAIYTASKNNYLNTTDIVETELDFGGKVVQTKTTHQRTGNADIVSTDLFEYDHQGRLQWQKQAIGGQAQVTLVENTYDDLGQLEKKKVGGGLQTVDYTYNVRGWLRAINNTSSLGSDLWAFKINYNTVSHSGTALFNGNIAETEWRTANTDNNLKWYRYGYDALNRITSATASSANYHLNSVSYDKNGNILALNRKGHTNSGATTFGTMDDLVYTYDSGNRLVKVLDNGNDDHGFKDLVNQTTEYTYDANGNMTSDANKGITDITYNHLNLPTEIATSQGTISYIYDAAGTKLQKSVGGSLTDYAGNYVYQNGNLEFFSHPEGYAMPDGNGGYDYVYQYRDHLGNIRLSYTDGNGNGSIDPNTEIVEESNYYPFGLTHKGYNNVTSSYGNSVAQKWKFGGKEYEDGLNESIATYDFGARNYDPALGRWMNLDPLAEQMRRHSPYNYAFDNPVFFIDPDGMAPINFDDPIYDNRGNLIGDDGKTDGKIHVVYNNSQARDIKRETDGGNKEIDLTGKDVVTLNGGEATVNGVVTSVDAQGQDTGRDPSGSDAGLHEEGGHTERDSEGNVSIVAWEPGPKKSETGNGSINLFNGIDRSDYPSSDELADYWHVHTSKTQEVEQADGSVRTYRGSMTPSGSPGSAGGDIGTAQDVENSGYSATAIQVGTSSGTKVNFYNSNGVITRMRYRDFKKLKN</sequence>
<feature type="region of interest" description="Disordered" evidence="1">
    <location>
        <begin position="545"/>
        <end position="578"/>
    </location>
</feature>
<dbReference type="PANTHER" id="PTHR32305:SF15">
    <property type="entry name" value="PROTEIN RHSA-RELATED"/>
    <property type="match status" value="1"/>
</dbReference>
<feature type="non-terminal residue" evidence="2">
    <location>
        <position position="1"/>
    </location>
</feature>
<feature type="region of interest" description="Disordered" evidence="1">
    <location>
        <begin position="637"/>
        <end position="657"/>
    </location>
</feature>
<dbReference type="EMBL" id="FOKU01000019">
    <property type="protein sequence ID" value="SFC66431.1"/>
    <property type="molecule type" value="Genomic_DNA"/>
</dbReference>
<comment type="caution">
    <text evidence="2">The sequence shown here is derived from an EMBL/GenBank/DDBJ whole genome shotgun (WGS) entry which is preliminary data.</text>
</comment>
<gene>
    <name evidence="2" type="ORF">SAMN04487891_11910</name>
</gene>
<dbReference type="RefSeq" id="WP_313795049.1">
    <property type="nucleotide sequence ID" value="NZ_FOKU01000019.1"/>
</dbReference>
<feature type="compositionally biased region" description="Basic and acidic residues" evidence="1">
    <location>
        <begin position="562"/>
        <end position="575"/>
    </location>
</feature>
<organism evidence="2 3">
    <name type="scientific">Flagellimonas taeanensis</name>
    <dbReference type="NCBI Taxonomy" id="1005926"/>
    <lineage>
        <taxon>Bacteria</taxon>
        <taxon>Pseudomonadati</taxon>
        <taxon>Bacteroidota</taxon>
        <taxon>Flavobacteriia</taxon>
        <taxon>Flavobacteriales</taxon>
        <taxon>Flavobacteriaceae</taxon>
        <taxon>Flagellimonas</taxon>
    </lineage>
</organism>
<dbReference type="InterPro" id="IPR022385">
    <property type="entry name" value="Rhs_assc_core"/>
</dbReference>
<evidence type="ECO:0000313" key="2">
    <source>
        <dbReference type="EMBL" id="SFC66431.1"/>
    </source>
</evidence>